<dbReference type="KEGG" id="bmic:BMR1_03g03595"/>
<dbReference type="AlphaFoldDB" id="A0A0K3ANM0"/>
<evidence type="ECO:0000313" key="6">
    <source>
        <dbReference type="EMBL" id="CTQ41319.1"/>
    </source>
</evidence>
<name>A0A0K3ANM0_BABMR</name>
<sequence>MILGDLCDYLLSFVTFKLNNEFKNACMDAQIIRLNCSLKEYLELYGLFKRSLYGKCHSTTFVDSPEKREYWDKCNHLSIRAAKKMYIDLVNSLKLKYDTGLSHFGSISKMNINDDMDSSNPLYIFQLVNTGDISKLSELLNERPSLISTKGDDGMTLLHLASDRDHVDIVKLLLEFGMDVNVKDNFGDSPLDVANIANSQNCIDLLVLHGGVANNTTHN</sequence>
<dbReference type="Gene3D" id="1.20.80.10">
    <property type="match status" value="1"/>
</dbReference>
<dbReference type="Gene3D" id="1.25.40.20">
    <property type="entry name" value="Ankyrin repeat-containing domain"/>
    <property type="match status" value="1"/>
</dbReference>
<dbReference type="EMBL" id="LN871598">
    <property type="protein sequence ID" value="CTQ41319.1"/>
    <property type="molecule type" value="Genomic_DNA"/>
</dbReference>
<dbReference type="GeneID" id="24425365"/>
<dbReference type="SUPFAM" id="SSF47027">
    <property type="entry name" value="Acyl-CoA binding protein"/>
    <property type="match status" value="1"/>
</dbReference>
<gene>
    <name evidence="6" type="ORF">BMR1_03g03595</name>
</gene>
<feature type="domain" description="ACB" evidence="5">
    <location>
        <begin position="20"/>
        <end position="90"/>
    </location>
</feature>
<accession>A0A0K3ANM0</accession>
<reference evidence="6 7" key="3">
    <citation type="journal article" date="2016" name="Sci. Rep.">
        <title>Genome-wide diversity and gene expression profiling of Babesia microti isolates identify polymorphic genes that mediate host-pathogen interactions.</title>
        <authorList>
            <person name="Silva J.C."/>
            <person name="Cornillot E."/>
            <person name="McCracken C."/>
            <person name="Usmani-Brown S."/>
            <person name="Dwivedi A."/>
            <person name="Ifeonu O.O."/>
            <person name="Crabtree J."/>
            <person name="Gotia H.T."/>
            <person name="Virji A.Z."/>
            <person name="Reynes C."/>
            <person name="Colinge J."/>
            <person name="Kumar V."/>
            <person name="Lawres L."/>
            <person name="Pazzi J.E."/>
            <person name="Pablo J.V."/>
            <person name="Hung C."/>
            <person name="Brancato J."/>
            <person name="Kumari P."/>
            <person name="Orvis J."/>
            <person name="Tretina K."/>
            <person name="Chibucos M."/>
            <person name="Ott S."/>
            <person name="Sadzewicz L."/>
            <person name="Sengamalay N."/>
            <person name="Shetty A.C."/>
            <person name="Su Q."/>
            <person name="Tallon L."/>
            <person name="Fraser C.M."/>
            <person name="Frutos R."/>
            <person name="Molina D.M."/>
            <person name="Krause P.J."/>
            <person name="Ben Mamoun C."/>
        </authorList>
    </citation>
    <scope>NUCLEOTIDE SEQUENCE [LARGE SCALE GENOMIC DNA]</scope>
    <source>
        <strain evidence="6 7">RI</strain>
    </source>
</reference>
<proteinExistence type="predicted"/>
<dbReference type="Pfam" id="PF00887">
    <property type="entry name" value="ACBP"/>
    <property type="match status" value="1"/>
</dbReference>
<reference evidence="6 7" key="2">
    <citation type="journal article" date="2013" name="PLoS ONE">
        <title>Whole genome mapping and re-organization of the nuclear and mitochondrial genomes of Babesia microti isolates.</title>
        <authorList>
            <person name="Cornillot E."/>
            <person name="Dassouli A."/>
            <person name="Garg A."/>
            <person name="Pachikara N."/>
            <person name="Randazzo S."/>
            <person name="Depoix D."/>
            <person name="Carcy B."/>
            <person name="Delbecq S."/>
            <person name="Frutos R."/>
            <person name="Silva J.C."/>
            <person name="Sutton R."/>
            <person name="Krause P.J."/>
            <person name="Mamoun C.B."/>
        </authorList>
    </citation>
    <scope>NUCLEOTIDE SEQUENCE [LARGE SCALE GENOMIC DNA]</scope>
    <source>
        <strain evidence="6 7">RI</strain>
    </source>
</reference>
<dbReference type="InterPro" id="IPR002110">
    <property type="entry name" value="Ankyrin_rpt"/>
</dbReference>
<keyword evidence="7" id="KW-1185">Reference proteome</keyword>
<evidence type="ECO:0000256" key="4">
    <source>
        <dbReference type="PROSITE-ProRule" id="PRU00023"/>
    </source>
</evidence>
<keyword evidence="2 4" id="KW-0040">ANK repeat</keyword>
<reference evidence="6 7" key="1">
    <citation type="journal article" date="2012" name="Nucleic Acids Res.">
        <title>Sequencing of the smallest Apicomplexan genome from the human pathogen Babesia microti.</title>
        <authorList>
            <person name="Cornillot E."/>
            <person name="Hadj-Kaddour K."/>
            <person name="Dassouli A."/>
            <person name="Noel B."/>
            <person name="Ranwez V."/>
            <person name="Vacherie B."/>
            <person name="Augagneur Y."/>
            <person name="Bres V."/>
            <person name="Duclos A."/>
            <person name="Randazzo S."/>
            <person name="Carcy B."/>
            <person name="Debierre-Grockiego F."/>
            <person name="Delbecq S."/>
            <person name="Moubri-Menage K."/>
            <person name="Shams-Eldin H."/>
            <person name="Usmani-Brown S."/>
            <person name="Bringaud F."/>
            <person name="Wincker P."/>
            <person name="Vivares C.P."/>
            <person name="Schwarz R.T."/>
            <person name="Schetters T.P."/>
            <person name="Krause P.J."/>
            <person name="Gorenflot A."/>
            <person name="Berry V."/>
            <person name="Barbe V."/>
            <person name="Ben Mamoun C."/>
        </authorList>
    </citation>
    <scope>NUCLEOTIDE SEQUENCE [LARGE SCALE GENOMIC DNA]</scope>
    <source>
        <strain evidence="6 7">RI</strain>
    </source>
</reference>
<dbReference type="SMART" id="SM00248">
    <property type="entry name" value="ANK"/>
    <property type="match status" value="2"/>
</dbReference>
<evidence type="ECO:0000256" key="1">
    <source>
        <dbReference type="ARBA" id="ARBA00022737"/>
    </source>
</evidence>
<evidence type="ECO:0000256" key="3">
    <source>
        <dbReference type="ARBA" id="ARBA00023121"/>
    </source>
</evidence>
<dbReference type="Proteomes" id="UP000002899">
    <property type="component" value="Chromosome III"/>
</dbReference>
<dbReference type="VEuPathDB" id="PiroplasmaDB:BMR1_03g03595"/>
<dbReference type="OrthoDB" id="194358at2759"/>
<evidence type="ECO:0000256" key="2">
    <source>
        <dbReference type="ARBA" id="ARBA00023043"/>
    </source>
</evidence>
<protein>
    <submittedName>
        <fullName evidence="6">Acyl-CoA-binding domain-containing protein 6</fullName>
    </submittedName>
</protein>
<dbReference type="GO" id="GO:0000062">
    <property type="term" value="F:fatty-acyl-CoA binding"/>
    <property type="evidence" value="ECO:0007669"/>
    <property type="project" value="InterPro"/>
</dbReference>
<evidence type="ECO:0000259" key="5">
    <source>
        <dbReference type="Pfam" id="PF00887"/>
    </source>
</evidence>
<dbReference type="PANTHER" id="PTHR24119:SF0">
    <property type="entry name" value="ACYL-COA-BINDING DOMAIN-CONTAINING PROTEIN 6"/>
    <property type="match status" value="1"/>
</dbReference>
<dbReference type="RefSeq" id="XP_012649330.1">
    <property type="nucleotide sequence ID" value="XM_012793876.1"/>
</dbReference>
<dbReference type="OMA" id="TMSKMKP"/>
<dbReference type="InterPro" id="IPR035984">
    <property type="entry name" value="Acyl-CoA-binding_sf"/>
</dbReference>
<feature type="repeat" description="ANK" evidence="4">
    <location>
        <begin position="153"/>
        <end position="185"/>
    </location>
</feature>
<dbReference type="PANTHER" id="PTHR24119">
    <property type="entry name" value="ACYL-COA-BINDING DOMAIN-CONTAINING PROTEIN 6"/>
    <property type="match status" value="1"/>
</dbReference>
<dbReference type="PROSITE" id="PS50297">
    <property type="entry name" value="ANK_REP_REGION"/>
    <property type="match status" value="1"/>
</dbReference>
<dbReference type="InterPro" id="IPR000582">
    <property type="entry name" value="Acyl-CoA-binding_protein"/>
</dbReference>
<evidence type="ECO:0000313" key="7">
    <source>
        <dbReference type="Proteomes" id="UP000002899"/>
    </source>
</evidence>
<keyword evidence="1" id="KW-0677">Repeat</keyword>
<dbReference type="Pfam" id="PF12796">
    <property type="entry name" value="Ank_2"/>
    <property type="match status" value="1"/>
</dbReference>
<dbReference type="PROSITE" id="PS50088">
    <property type="entry name" value="ANK_REPEAT"/>
    <property type="match status" value="1"/>
</dbReference>
<keyword evidence="3" id="KW-0446">Lipid-binding</keyword>
<dbReference type="SUPFAM" id="SSF48403">
    <property type="entry name" value="Ankyrin repeat"/>
    <property type="match status" value="1"/>
</dbReference>
<organism evidence="6 7">
    <name type="scientific">Babesia microti (strain RI)</name>
    <dbReference type="NCBI Taxonomy" id="1133968"/>
    <lineage>
        <taxon>Eukaryota</taxon>
        <taxon>Sar</taxon>
        <taxon>Alveolata</taxon>
        <taxon>Apicomplexa</taxon>
        <taxon>Aconoidasida</taxon>
        <taxon>Piroplasmida</taxon>
        <taxon>Babesiidae</taxon>
        <taxon>Babesia</taxon>
    </lineage>
</organism>
<dbReference type="InterPro" id="IPR014352">
    <property type="entry name" value="FERM/acyl-CoA-bd_prot_sf"/>
</dbReference>
<dbReference type="InterPro" id="IPR036770">
    <property type="entry name" value="Ankyrin_rpt-contain_sf"/>
</dbReference>